<comment type="caution">
    <text evidence="3">The sequence shown here is derived from an EMBL/GenBank/DDBJ whole genome shotgun (WGS) entry which is preliminary data.</text>
</comment>
<proteinExistence type="predicted"/>
<keyword evidence="4" id="KW-1185">Reference proteome</keyword>
<feature type="domain" description="Orc1-like AAA ATPase" evidence="2">
    <location>
        <begin position="369"/>
        <end position="560"/>
    </location>
</feature>
<accession>A0ABD3PZP1</accession>
<dbReference type="PANTHER" id="PTHR43642">
    <property type="entry name" value="HYBRID SIGNAL TRANSDUCTION HISTIDINE KINASE G"/>
    <property type="match status" value="1"/>
</dbReference>
<dbReference type="SUPFAM" id="SSF48452">
    <property type="entry name" value="TPR-like"/>
    <property type="match status" value="1"/>
</dbReference>
<dbReference type="InterPro" id="IPR027417">
    <property type="entry name" value="P-loop_NTPase"/>
</dbReference>
<dbReference type="EMBL" id="JABMIG020000097">
    <property type="protein sequence ID" value="KAL3792871.1"/>
    <property type="molecule type" value="Genomic_DNA"/>
</dbReference>
<dbReference type="Proteomes" id="UP001516023">
    <property type="component" value="Unassembled WGS sequence"/>
</dbReference>
<dbReference type="Pfam" id="PF13191">
    <property type="entry name" value="AAA_16"/>
    <property type="match status" value="1"/>
</dbReference>
<dbReference type="AlphaFoldDB" id="A0ABD3PZP1"/>
<organism evidence="3 4">
    <name type="scientific">Cyclotella cryptica</name>
    <dbReference type="NCBI Taxonomy" id="29204"/>
    <lineage>
        <taxon>Eukaryota</taxon>
        <taxon>Sar</taxon>
        <taxon>Stramenopiles</taxon>
        <taxon>Ochrophyta</taxon>
        <taxon>Bacillariophyta</taxon>
        <taxon>Coscinodiscophyceae</taxon>
        <taxon>Thalassiosirophycidae</taxon>
        <taxon>Stephanodiscales</taxon>
        <taxon>Stephanodiscaceae</taxon>
        <taxon>Cyclotella</taxon>
    </lineage>
</organism>
<gene>
    <name evidence="3" type="ORF">HJC23_004796</name>
</gene>
<protein>
    <recommendedName>
        <fullName evidence="2">Orc1-like AAA ATPase domain-containing protein</fullName>
    </recommendedName>
</protein>
<dbReference type="Gene3D" id="3.40.50.300">
    <property type="entry name" value="P-loop containing nucleotide triphosphate hydrolases"/>
    <property type="match status" value="1"/>
</dbReference>
<evidence type="ECO:0000313" key="4">
    <source>
        <dbReference type="Proteomes" id="UP001516023"/>
    </source>
</evidence>
<sequence>MTTVPLRRWIKASKEQATALSSTYLECSLRIAISITRQIGDAESGAASHGPALLPPPFPTASLDWVDFITVCLESTGETVEWNSEALSPSERNSLTASTGSSPSDNTEELLHKIAQDAKQEGEESQIEENEWIERAESRENVDYLRVRSAQIVYVGGTNQVPTRREKRNRIYSLGLVFYELFSGGMLPPPALLISSTNDDDGTVDQGEGRGCATNNEDNAGPWVDFASAVNVSDEVGGRLPHDNVESNGCNDWYVTASIPNKRRQTPLSSVHSMSSGQSLSSPGTIPVLGKISVEYLVTKGVPRPLCDLICNMIDCVNGDFMSDDSYEDMSHVLSDLQLMLEKPSIFLHNLDVDKLSRTGLELNDIDFVRDNEYVSLQCAYQRSIEGSSEMAIITGLSGTGKSTLANRLGHYVVANGGLFLSGKFDQMQQAKPFSAVASAFNNFCDALATQEESEHARLVASKLRTALGSDLYYLAQVIPNLSQLLKENFCHQSSSHDCVNAQSRLHYLFCQFVDVIASCFEGPVTLFMDDVQWADSSSISIIGQLLKMSRSFKNKKHLFFLGCCRNDEMGSDHPFWKMVESVNVLGFKTAVVKLDVMDRDTVNQAVSMLLHLSPRLVRSLSDIVYQKTKGNPLFVSRLLRSLNREGLLRISLTRHRWEWDEEKIQSRKLPDDVANFFVQSINSLSCDVKVALSFLSCFGASTDCAVIQGLENYLQMRLTEPLNVAIDEGLVSKLGQRYYFSHDRLQEAAYSMINEQHRCQQHMNYGLALMNLSAIDLSSGNKNLFFTAVMQINLGGPSAVQGNAEQYYLISSYNLMAGKKAMEMSDFASAFAFFEQGILFLRENHWQEQYDLSLELFNLAAKCALTIKRLTRLDMICNQLLQNARSFEEDTLNISLISASALTFSKVYDSVRYCLIVLSQLGVNIPESASRDDTLNLVTQTQSLLNSIADDTLLNYQVMADFKKIMAMKFLAKLELSVLQTNPALQPFVTIKMCELSMEYGLSPMSAVGFAYFGGMVAELGDVRGGHRYTKLAKMLIEKFQSNEYAGEVIWLATEILHYIEPYQTANEYRIGGQRTAIAAGDVHWACMHKLLYSSSLPHLGVSLSVTKEAMDNACCTRDPLWAERGKHYKEKITTWKQEGSLWNFENKSFLLHAEEYYSNGDFDNAQVMYDKAILSARQHKFVHEEALACELAGNFYLNRGNALAALKHFTFAHGKYLQWGAFAKVKMLYAFIQETFGDAFVAAHVGAGSDDLQFDHLNTDIHKKRSK</sequence>
<feature type="compositionally biased region" description="Polar residues" evidence="1">
    <location>
        <begin position="82"/>
        <end position="105"/>
    </location>
</feature>
<feature type="region of interest" description="Disordered" evidence="1">
    <location>
        <begin position="82"/>
        <end position="107"/>
    </location>
</feature>
<evidence type="ECO:0000256" key="1">
    <source>
        <dbReference type="SAM" id="MobiDB-lite"/>
    </source>
</evidence>
<dbReference type="InterPro" id="IPR041664">
    <property type="entry name" value="AAA_16"/>
</dbReference>
<evidence type="ECO:0000259" key="2">
    <source>
        <dbReference type="Pfam" id="PF13191"/>
    </source>
</evidence>
<dbReference type="InterPro" id="IPR053159">
    <property type="entry name" value="Hybrid_Histidine_Kinase"/>
</dbReference>
<reference evidence="3 4" key="1">
    <citation type="journal article" date="2020" name="G3 (Bethesda)">
        <title>Improved Reference Genome for Cyclotella cryptica CCMP332, a Model for Cell Wall Morphogenesis, Salinity Adaptation, and Lipid Production in Diatoms (Bacillariophyta).</title>
        <authorList>
            <person name="Roberts W.R."/>
            <person name="Downey K.M."/>
            <person name="Ruck E.C."/>
            <person name="Traller J.C."/>
            <person name="Alverson A.J."/>
        </authorList>
    </citation>
    <scope>NUCLEOTIDE SEQUENCE [LARGE SCALE GENOMIC DNA]</scope>
    <source>
        <strain evidence="3 4">CCMP332</strain>
    </source>
</reference>
<name>A0ABD3PZP1_9STRA</name>
<dbReference type="SUPFAM" id="SSF52540">
    <property type="entry name" value="P-loop containing nucleoside triphosphate hydrolases"/>
    <property type="match status" value="1"/>
</dbReference>
<dbReference type="InterPro" id="IPR011990">
    <property type="entry name" value="TPR-like_helical_dom_sf"/>
</dbReference>
<evidence type="ECO:0000313" key="3">
    <source>
        <dbReference type="EMBL" id="KAL3792871.1"/>
    </source>
</evidence>
<dbReference type="PANTHER" id="PTHR43642:SF1">
    <property type="entry name" value="HYBRID SIGNAL TRANSDUCTION HISTIDINE KINASE G"/>
    <property type="match status" value="1"/>
</dbReference>